<dbReference type="InterPro" id="IPR027417">
    <property type="entry name" value="P-loop_NTPase"/>
</dbReference>
<comment type="caution">
    <text evidence="1">The sequence shown here is derived from an EMBL/GenBank/DDBJ whole genome shotgun (WGS) entry which is preliminary data.</text>
</comment>
<accession>A0A4S8QES0</accession>
<dbReference type="Gene3D" id="3.40.50.300">
    <property type="entry name" value="P-loop containing nucleotide triphosphate hydrolases"/>
    <property type="match status" value="1"/>
</dbReference>
<organism evidence="1 2">
    <name type="scientific">Glycomyces buryatensis</name>
    <dbReference type="NCBI Taxonomy" id="2570927"/>
    <lineage>
        <taxon>Bacteria</taxon>
        <taxon>Bacillati</taxon>
        <taxon>Actinomycetota</taxon>
        <taxon>Actinomycetes</taxon>
        <taxon>Glycomycetales</taxon>
        <taxon>Glycomycetaceae</taxon>
        <taxon>Glycomyces</taxon>
    </lineage>
</organism>
<reference evidence="2" key="1">
    <citation type="submission" date="2019-04" db="EMBL/GenBank/DDBJ databases">
        <title>Nocardioides xinjiangensis sp. nov.</title>
        <authorList>
            <person name="Liu S."/>
        </authorList>
    </citation>
    <scope>NUCLEOTIDE SEQUENCE [LARGE SCALE GENOMIC DNA]</scope>
    <source>
        <strain evidence="2">18</strain>
    </source>
</reference>
<reference evidence="1 2" key="2">
    <citation type="submission" date="2019-05" db="EMBL/GenBank/DDBJ databases">
        <title>Glycomyces buryatensis sp. nov.</title>
        <authorList>
            <person name="Nikitina E."/>
        </authorList>
    </citation>
    <scope>NUCLEOTIDE SEQUENCE [LARGE SCALE GENOMIC DNA]</scope>
    <source>
        <strain evidence="1 2">18</strain>
    </source>
</reference>
<dbReference type="SUPFAM" id="SSF52540">
    <property type="entry name" value="P-loop containing nucleoside triphosphate hydrolases"/>
    <property type="match status" value="1"/>
</dbReference>
<dbReference type="EMBL" id="STGY01000029">
    <property type="protein sequence ID" value="THV42171.1"/>
    <property type="molecule type" value="Genomic_DNA"/>
</dbReference>
<dbReference type="Proteomes" id="UP000308760">
    <property type="component" value="Unassembled WGS sequence"/>
</dbReference>
<dbReference type="RefSeq" id="WP_136534016.1">
    <property type="nucleotide sequence ID" value="NZ_STGY01000029.1"/>
</dbReference>
<protein>
    <submittedName>
        <fullName evidence="1">Uncharacterized protein</fullName>
    </submittedName>
</protein>
<dbReference type="AlphaFoldDB" id="A0A4S8QES0"/>
<keyword evidence="2" id="KW-1185">Reference proteome</keyword>
<proteinExistence type="predicted"/>
<dbReference type="OrthoDB" id="8419617at2"/>
<evidence type="ECO:0000313" key="1">
    <source>
        <dbReference type="EMBL" id="THV42171.1"/>
    </source>
</evidence>
<sequence>MSTALAPLYAVSGAPGSGKSTILPELLKIAAGIVVMDIDELLEDGRLLGLPIAVPEAEPIWPAYRRMWQRIIDMPRRAGHPALLLSPNTPDEIAGATACLLLDCADGIRAERLRARRDSDRQIEAALEDARYYRGIFDTTLVTDGLEPPIIAEQVLAWARSTPTNSPGHQ</sequence>
<gene>
    <name evidence="1" type="ORF">FAB82_08020</name>
</gene>
<evidence type="ECO:0000313" key="2">
    <source>
        <dbReference type="Proteomes" id="UP000308760"/>
    </source>
</evidence>
<name>A0A4S8QES0_9ACTN</name>